<dbReference type="InterPro" id="IPR009061">
    <property type="entry name" value="DNA-bd_dom_put_sf"/>
</dbReference>
<organism evidence="3 4">
    <name type="scientific">Sanguibacter gelidistatuariae</name>
    <dbReference type="NCBI Taxonomy" id="1814289"/>
    <lineage>
        <taxon>Bacteria</taxon>
        <taxon>Bacillati</taxon>
        <taxon>Actinomycetota</taxon>
        <taxon>Actinomycetes</taxon>
        <taxon>Micrococcales</taxon>
        <taxon>Sanguibacteraceae</taxon>
        <taxon>Sanguibacter</taxon>
    </lineage>
</organism>
<dbReference type="Proteomes" id="UP000199039">
    <property type="component" value="Unassembled WGS sequence"/>
</dbReference>
<gene>
    <name evidence="3" type="ORF">SAMN05216410_1339</name>
</gene>
<dbReference type="GO" id="GO:0003677">
    <property type="term" value="F:DNA binding"/>
    <property type="evidence" value="ECO:0007669"/>
    <property type="project" value="InterPro"/>
</dbReference>
<dbReference type="GO" id="GO:0006355">
    <property type="term" value="P:regulation of DNA-templated transcription"/>
    <property type="evidence" value="ECO:0007669"/>
    <property type="project" value="InterPro"/>
</dbReference>
<dbReference type="CDD" id="cd00592">
    <property type="entry name" value="HTH_MerR-like"/>
    <property type="match status" value="1"/>
</dbReference>
<protein>
    <submittedName>
        <fullName evidence="3">MerR family regulatory protein</fullName>
    </submittedName>
</protein>
<dbReference type="InterPro" id="IPR000551">
    <property type="entry name" value="MerR-type_HTH_dom"/>
</dbReference>
<dbReference type="SUPFAM" id="SSF46955">
    <property type="entry name" value="Putative DNA-binding domain"/>
    <property type="match status" value="1"/>
</dbReference>
<dbReference type="Gene3D" id="1.10.1660.10">
    <property type="match status" value="1"/>
</dbReference>
<dbReference type="STRING" id="1814289.SAMN05216410_1339"/>
<reference evidence="3 4" key="1">
    <citation type="submission" date="2016-09" db="EMBL/GenBank/DDBJ databases">
        <authorList>
            <person name="Capua I."/>
            <person name="De Benedictis P."/>
            <person name="Joannis T."/>
            <person name="Lombin L.H."/>
            <person name="Cattoli G."/>
        </authorList>
    </citation>
    <scope>NUCLEOTIDE SEQUENCE [LARGE SCALE GENOMIC DNA]</scope>
    <source>
        <strain evidence="3 4">ISLP-3</strain>
    </source>
</reference>
<dbReference type="AlphaFoldDB" id="A0A1G6JHL8"/>
<accession>A0A1G6JHL8</accession>
<evidence type="ECO:0000313" key="3">
    <source>
        <dbReference type="EMBL" id="SDC18177.1"/>
    </source>
</evidence>
<dbReference type="SMART" id="SM00422">
    <property type="entry name" value="HTH_MERR"/>
    <property type="match status" value="1"/>
</dbReference>
<dbReference type="RefSeq" id="WP_245700913.1">
    <property type="nucleotide sequence ID" value="NZ_FMYH01000002.1"/>
</dbReference>
<dbReference type="EMBL" id="FMYH01000002">
    <property type="protein sequence ID" value="SDC18177.1"/>
    <property type="molecule type" value="Genomic_DNA"/>
</dbReference>
<evidence type="ECO:0000256" key="1">
    <source>
        <dbReference type="SAM" id="MobiDB-lite"/>
    </source>
</evidence>
<evidence type="ECO:0000259" key="2">
    <source>
        <dbReference type="PROSITE" id="PS50937"/>
    </source>
</evidence>
<feature type="region of interest" description="Disordered" evidence="1">
    <location>
        <begin position="1"/>
        <end position="37"/>
    </location>
</feature>
<feature type="domain" description="HTH merR-type" evidence="2">
    <location>
        <begin position="78"/>
        <end position="130"/>
    </location>
</feature>
<dbReference type="PROSITE" id="PS50937">
    <property type="entry name" value="HTH_MERR_2"/>
    <property type="match status" value="1"/>
</dbReference>
<sequence length="278" mass="29481">MSAARSPHDNSGHDNSGHANSRQGDAGQHDGAPQDGAPADVVVERTWPHGISREASMRISDVLSSLRMEFPAISHSKLRFLEEQGLVEPVRTASGYRKYSPADVARLRFVLIEQRDRYLPLKVIKGKLAALDAGVASSDQPLIPRLIARDGESAAVRTQSSTEALAASCGVAATLVEALVGAGIVRPDGLGHFDAAAQEIVQLAAGLGEFGIEPRHLRSLRTAAERHIDLIDQVVSPLRGQHAPSARGQAGATAAELGEMFARLHTAWVRQGVGDLPG</sequence>
<feature type="compositionally biased region" description="Basic and acidic residues" evidence="1">
    <location>
        <begin position="1"/>
        <end position="16"/>
    </location>
</feature>
<proteinExistence type="predicted"/>
<name>A0A1G6JHL8_9MICO</name>
<keyword evidence="4" id="KW-1185">Reference proteome</keyword>
<evidence type="ECO:0000313" key="4">
    <source>
        <dbReference type="Proteomes" id="UP000199039"/>
    </source>
</evidence>
<dbReference type="Pfam" id="PF13411">
    <property type="entry name" value="MerR_1"/>
    <property type="match status" value="1"/>
</dbReference>